<reference evidence="2 3" key="1">
    <citation type="submission" date="2019-04" db="EMBL/GenBank/DDBJ databases">
        <authorList>
            <person name="Li M."/>
            <person name="Gao C."/>
        </authorList>
    </citation>
    <scope>NUCLEOTIDE SEQUENCE [LARGE SCALE GENOMIC DNA]</scope>
    <source>
        <strain evidence="2 3">BGMRC 2031</strain>
    </source>
</reference>
<sequence length="57" mass="6509">MKQKNHALPNDVLALKALVLQQQATIASLHDDLNSRQAEIDRLLAQLAKLRRLYFGR</sequence>
<accession>A0ABY2SE54</accession>
<gene>
    <name evidence="2" type="ORF">FCN80_26260</name>
</gene>
<name>A0ABY2SE54_9HYPH</name>
<proteinExistence type="predicted"/>
<feature type="coiled-coil region" evidence="1">
    <location>
        <begin position="26"/>
        <end position="53"/>
    </location>
</feature>
<keyword evidence="3" id="KW-1185">Reference proteome</keyword>
<evidence type="ECO:0000313" key="3">
    <source>
        <dbReference type="Proteomes" id="UP000305202"/>
    </source>
</evidence>
<comment type="caution">
    <text evidence="2">The sequence shown here is derived from an EMBL/GenBank/DDBJ whole genome shotgun (WGS) entry which is preliminary data.</text>
</comment>
<evidence type="ECO:0000313" key="2">
    <source>
        <dbReference type="EMBL" id="TKI01657.1"/>
    </source>
</evidence>
<dbReference type="EMBL" id="SZPQ01000165">
    <property type="protein sequence ID" value="TKI01657.1"/>
    <property type="molecule type" value="Genomic_DNA"/>
</dbReference>
<keyword evidence="1" id="KW-0175">Coiled coil</keyword>
<protein>
    <submittedName>
        <fullName evidence="2">IS66 family transposase</fullName>
    </submittedName>
</protein>
<feature type="non-terminal residue" evidence="2">
    <location>
        <position position="57"/>
    </location>
</feature>
<organism evidence="2 3">
    <name type="scientific">Martelella alba</name>
    <dbReference type="NCBI Taxonomy" id="2590451"/>
    <lineage>
        <taxon>Bacteria</taxon>
        <taxon>Pseudomonadati</taxon>
        <taxon>Pseudomonadota</taxon>
        <taxon>Alphaproteobacteria</taxon>
        <taxon>Hyphomicrobiales</taxon>
        <taxon>Aurantimonadaceae</taxon>
        <taxon>Martelella</taxon>
    </lineage>
</organism>
<dbReference type="Proteomes" id="UP000305202">
    <property type="component" value="Unassembled WGS sequence"/>
</dbReference>
<evidence type="ECO:0000256" key="1">
    <source>
        <dbReference type="SAM" id="Coils"/>
    </source>
</evidence>